<dbReference type="GO" id="GO:0046872">
    <property type="term" value="F:metal ion binding"/>
    <property type="evidence" value="ECO:0007669"/>
    <property type="project" value="UniProtKB-KW"/>
</dbReference>
<dbReference type="InterPro" id="IPR050251">
    <property type="entry name" value="HpcH-HpaI_aldolase"/>
</dbReference>
<name>A0A7C4NKT0_9CREN</name>
<sequence length="253" mass="28818">MSKNLKRKLKNKELTLGTWITIAHPDVVEVLSTLPLDWMVFDLEHAPIDISTLEVLLMGVRNPDIATITRVPWNDMVFIKRVLDVGSTGIMVPWVNSRSEAENVVRYARYPPAGIRGVGPRRCILYGARDFLNYYRYFEAEELVISVQIETKESIENVEDIAATDGIDVLFVGPMDLTVNLGIPMQYDHPKYIEALQRIVKACQKYDKVSGIYAFDVDFAKKHIAMGFRFVSLMSDTSILRSSMDKIIKEIEL</sequence>
<accession>A0A7C4NKT0</accession>
<evidence type="ECO:0000256" key="2">
    <source>
        <dbReference type="ARBA" id="ARBA00022723"/>
    </source>
</evidence>
<evidence type="ECO:0000259" key="4">
    <source>
        <dbReference type="Pfam" id="PF03328"/>
    </source>
</evidence>
<comment type="caution">
    <text evidence="6">The sequence shown here is derived from an EMBL/GenBank/DDBJ whole genome shotgun (WGS) entry which is preliminary data.</text>
</comment>
<dbReference type="SUPFAM" id="SSF51621">
    <property type="entry name" value="Phosphoenolpyruvate/pyruvate domain"/>
    <property type="match status" value="1"/>
</dbReference>
<dbReference type="Pfam" id="PF03328">
    <property type="entry name" value="HpcH_HpaI"/>
    <property type="match status" value="1"/>
</dbReference>
<gene>
    <name evidence="6" type="ORF">ENU08_03095</name>
    <name evidence="5" type="ORF">ENU41_06335</name>
</gene>
<feature type="domain" description="HpcH/HpaI aldolase/citrate lyase" evidence="4">
    <location>
        <begin position="17"/>
        <end position="240"/>
    </location>
</feature>
<dbReference type="GO" id="GO:0005737">
    <property type="term" value="C:cytoplasm"/>
    <property type="evidence" value="ECO:0007669"/>
    <property type="project" value="TreeGrafter"/>
</dbReference>
<keyword evidence="2" id="KW-0479">Metal-binding</keyword>
<dbReference type="InterPro" id="IPR040442">
    <property type="entry name" value="Pyrv_kinase-like_dom_sf"/>
</dbReference>
<dbReference type="Gene3D" id="3.20.20.60">
    <property type="entry name" value="Phosphoenolpyruvate-binding domains"/>
    <property type="match status" value="1"/>
</dbReference>
<reference evidence="6" key="1">
    <citation type="journal article" date="2020" name="mSystems">
        <title>Genome- and Community-Level Interaction Insights into Carbon Utilization and Element Cycling Functions of Hydrothermarchaeota in Hydrothermal Sediment.</title>
        <authorList>
            <person name="Zhou Z."/>
            <person name="Liu Y."/>
            <person name="Xu W."/>
            <person name="Pan J."/>
            <person name="Luo Z.H."/>
            <person name="Li M."/>
        </authorList>
    </citation>
    <scope>NUCLEOTIDE SEQUENCE [LARGE SCALE GENOMIC DNA]</scope>
    <source>
        <strain evidence="6">SpSt-637</strain>
        <strain evidence="5">SpSt-667</strain>
    </source>
</reference>
<dbReference type="PANTHER" id="PTHR30502:SF0">
    <property type="entry name" value="PHOSPHOENOLPYRUVATE CARBOXYLASE FAMILY PROTEIN"/>
    <property type="match status" value="1"/>
</dbReference>
<dbReference type="EMBL" id="DTBD01000022">
    <property type="protein sequence ID" value="HGQ64209.1"/>
    <property type="molecule type" value="Genomic_DNA"/>
</dbReference>
<comment type="similarity">
    <text evidence="1">Belongs to the HpcH/HpaI aldolase family.</text>
</comment>
<dbReference type="GO" id="GO:0016832">
    <property type="term" value="F:aldehyde-lyase activity"/>
    <property type="evidence" value="ECO:0007669"/>
    <property type="project" value="TreeGrafter"/>
</dbReference>
<dbReference type="InterPro" id="IPR005000">
    <property type="entry name" value="Aldolase/citrate-lyase_domain"/>
</dbReference>
<dbReference type="PANTHER" id="PTHR30502">
    <property type="entry name" value="2-KETO-3-DEOXY-L-RHAMNONATE ALDOLASE"/>
    <property type="match status" value="1"/>
</dbReference>
<proteinExistence type="inferred from homology"/>
<dbReference type="EMBL" id="DTCK01000039">
    <property type="protein sequence ID" value="HGQ36276.1"/>
    <property type="molecule type" value="Genomic_DNA"/>
</dbReference>
<protein>
    <recommendedName>
        <fullName evidence="4">HpcH/HpaI aldolase/citrate lyase domain-containing protein</fullName>
    </recommendedName>
</protein>
<dbReference type="InterPro" id="IPR015813">
    <property type="entry name" value="Pyrv/PenolPyrv_kinase-like_dom"/>
</dbReference>
<dbReference type="AlphaFoldDB" id="A0A7C4NKT0"/>
<evidence type="ECO:0000313" key="6">
    <source>
        <dbReference type="EMBL" id="HGQ64209.1"/>
    </source>
</evidence>
<evidence type="ECO:0000256" key="1">
    <source>
        <dbReference type="ARBA" id="ARBA00005568"/>
    </source>
</evidence>
<evidence type="ECO:0000313" key="5">
    <source>
        <dbReference type="EMBL" id="HGQ36276.1"/>
    </source>
</evidence>
<organism evidence="6">
    <name type="scientific">Ignisphaera aggregans</name>
    <dbReference type="NCBI Taxonomy" id="334771"/>
    <lineage>
        <taxon>Archaea</taxon>
        <taxon>Thermoproteota</taxon>
        <taxon>Thermoprotei</taxon>
        <taxon>Desulfurococcales</taxon>
        <taxon>Desulfurococcaceae</taxon>
        <taxon>Ignisphaera</taxon>
    </lineage>
</organism>
<keyword evidence="3" id="KW-0456">Lyase</keyword>
<evidence type="ECO:0000256" key="3">
    <source>
        <dbReference type="ARBA" id="ARBA00023239"/>
    </source>
</evidence>